<proteinExistence type="predicted"/>
<name>A0A494RN00_9CAUL</name>
<accession>A0A494RN00</accession>
<dbReference type="AlphaFoldDB" id="A0A494RN00"/>
<evidence type="ECO:0000313" key="1">
    <source>
        <dbReference type="EMBL" id="AYG95402.1"/>
    </source>
</evidence>
<dbReference type="OrthoDB" id="9816265at2"/>
<sequence length="574" mass="60432">MQTADHPHLDVAAPVDPSLSAISDQLESARGQIEARFSDAGGRLAGSLDMVGRLIDSLDHLGSALNADTVSGTTRDLLSTADGLTALPDAQHERIVRMRRLRETGGILASHIDEMRQTLRYLRAFAMNVKITASAIGAASDEFSGFAEQMCSQLDVGGGELDELARQLSQLDRQLSDALDFEQVLSGKYQAVIPAVPDKLAIDAQAIGVHHARIAAVTASVAAIARDIQMKVARALTALQIGDITRQRIEHVQTGLSVTTARLAASGLAPDSRARAERRLVRLLADQMGDTASAFETEAAKVAQSLDGMAQDTAQILAFKGLADTQGSGGLRDLESGLAQARVLVGDVGAAMDNANRISDQTASTVETLTHRVDVIFGVKRDIQQMAINSSLSCNRLGEVGKPLNVIALELSSHAVQLEESADQTLDALTRLASAAEDMTDKAVAAIDATRLDSVSGRLRRAADVIEHDLGQLGATGAETARSLELATGQLGLREDLGETLHAAAIALTERAGPADETLAEIADVVTAAMDEIALCYTMARERTIHAGHAIGAAADEAVAPSAPAEDEFDDLLF</sequence>
<organism evidence="1 2">
    <name type="scientific">Brevundimonas naejangsanensis</name>
    <dbReference type="NCBI Taxonomy" id="588932"/>
    <lineage>
        <taxon>Bacteria</taxon>
        <taxon>Pseudomonadati</taxon>
        <taxon>Pseudomonadota</taxon>
        <taxon>Alphaproteobacteria</taxon>
        <taxon>Caulobacterales</taxon>
        <taxon>Caulobacteraceae</taxon>
        <taxon>Brevundimonas</taxon>
    </lineage>
</organism>
<dbReference type="Proteomes" id="UP000276984">
    <property type="component" value="Chromosome"/>
</dbReference>
<evidence type="ECO:0000313" key="2">
    <source>
        <dbReference type="Proteomes" id="UP000276984"/>
    </source>
</evidence>
<dbReference type="EMBL" id="CP032707">
    <property type="protein sequence ID" value="AYG95402.1"/>
    <property type="molecule type" value="Genomic_DNA"/>
</dbReference>
<dbReference type="RefSeq" id="WP_121482549.1">
    <property type="nucleotide sequence ID" value="NZ_CP032707.1"/>
</dbReference>
<reference evidence="1 2" key="1">
    <citation type="submission" date="2018-10" db="EMBL/GenBank/DDBJ databases">
        <title>Complete genome sequence of Brevundimonas naejangsanensis BRV3.</title>
        <authorList>
            <person name="Berrios L."/>
            <person name="Ely B."/>
        </authorList>
    </citation>
    <scope>NUCLEOTIDE SEQUENCE [LARGE SCALE GENOMIC DNA]</scope>
    <source>
        <strain evidence="1 2">BRV3</strain>
    </source>
</reference>
<keyword evidence="2" id="KW-1185">Reference proteome</keyword>
<dbReference type="Gene3D" id="1.10.287.950">
    <property type="entry name" value="Methyl-accepting chemotaxis protein"/>
    <property type="match status" value="1"/>
</dbReference>
<gene>
    <name evidence="1" type="ORF">D8I30_09605</name>
</gene>
<protein>
    <recommendedName>
        <fullName evidence="3">Chemotaxis protein</fullName>
    </recommendedName>
</protein>
<evidence type="ECO:0008006" key="3">
    <source>
        <dbReference type="Google" id="ProtNLM"/>
    </source>
</evidence>